<evidence type="ECO:0000313" key="3">
    <source>
        <dbReference type="EMBL" id="MQY44440.1"/>
    </source>
</evidence>
<evidence type="ECO:0000256" key="1">
    <source>
        <dbReference type="ARBA" id="ARBA00023251"/>
    </source>
</evidence>
<keyword evidence="1" id="KW-0046">Antibiotic resistance</keyword>
<dbReference type="InterPro" id="IPR000335">
    <property type="entry name" value="Bleomycin-R"/>
</dbReference>
<dbReference type="AlphaFoldDB" id="A0A844ANV7"/>
<comment type="caution">
    <text evidence="3">The sequence shown here is derived from an EMBL/GenBank/DDBJ whole genome shotgun (WGS) entry which is preliminary data.</text>
</comment>
<reference evidence="3 4" key="1">
    <citation type="submission" date="2019-10" db="EMBL/GenBank/DDBJ databases">
        <title>Epibacterium sp. nov., isolated from seawater.</title>
        <authorList>
            <person name="Zhang X."/>
            <person name="Li N."/>
        </authorList>
    </citation>
    <scope>NUCLEOTIDE SEQUENCE [LARGE SCALE GENOMIC DNA]</scope>
    <source>
        <strain evidence="3 4">SM1969</strain>
    </source>
</reference>
<dbReference type="EMBL" id="WIXK01000017">
    <property type="protein sequence ID" value="MQY44440.1"/>
    <property type="molecule type" value="Genomic_DNA"/>
</dbReference>
<evidence type="ECO:0000259" key="2">
    <source>
        <dbReference type="Pfam" id="PF20066"/>
    </source>
</evidence>
<dbReference type="Pfam" id="PF19581">
    <property type="entry name" value="Glyoxalase_7"/>
    <property type="match status" value="1"/>
</dbReference>
<protein>
    <recommendedName>
        <fullName evidence="2">Glyoxalase-related protein domain-containing protein</fullName>
    </recommendedName>
</protein>
<name>A0A844ANV7_9RHOB</name>
<gene>
    <name evidence="3" type="ORF">GG681_17490</name>
</gene>
<evidence type="ECO:0000313" key="4">
    <source>
        <dbReference type="Proteomes" id="UP000436694"/>
    </source>
</evidence>
<dbReference type="GO" id="GO:0046677">
    <property type="term" value="P:response to antibiotic"/>
    <property type="evidence" value="ECO:0007669"/>
    <property type="project" value="UniProtKB-KW"/>
</dbReference>
<organism evidence="3 4">
    <name type="scientific">Tritonibacter aquimaris</name>
    <dbReference type="NCBI Taxonomy" id="2663379"/>
    <lineage>
        <taxon>Bacteria</taxon>
        <taxon>Pseudomonadati</taxon>
        <taxon>Pseudomonadota</taxon>
        <taxon>Alphaproteobacteria</taxon>
        <taxon>Rhodobacterales</taxon>
        <taxon>Paracoccaceae</taxon>
        <taxon>Tritonibacter</taxon>
    </lineage>
</organism>
<keyword evidence="4" id="KW-1185">Reference proteome</keyword>
<dbReference type="SUPFAM" id="SSF54593">
    <property type="entry name" value="Glyoxalase/Bleomycin resistance protein/Dihydroxybiphenyl dioxygenase"/>
    <property type="match status" value="1"/>
</dbReference>
<dbReference type="Proteomes" id="UP000436694">
    <property type="component" value="Unassembled WGS sequence"/>
</dbReference>
<sequence length="102" mass="11395">MAKKLRTALGADEIDVTHGKALELVAMSLGFSDWNTATAALDRTAPDAIEFTACNPIFRFFDEANAREFYCGFLGFSTVFEHRFKEGLPLYMALQRGVRLVL</sequence>
<dbReference type="InterPro" id="IPR029068">
    <property type="entry name" value="Glyas_Bleomycin-R_OHBP_Dase"/>
</dbReference>
<dbReference type="InterPro" id="IPR045517">
    <property type="entry name" value="Glyoxalase_8"/>
</dbReference>
<accession>A0A844ANV7</accession>
<dbReference type="Pfam" id="PF20066">
    <property type="entry name" value="Glyoxalase_8"/>
    <property type="match status" value="1"/>
</dbReference>
<proteinExistence type="predicted"/>
<feature type="domain" description="Glyoxalase-related protein" evidence="2">
    <location>
        <begin position="2"/>
        <end position="47"/>
    </location>
</feature>